<proteinExistence type="predicted"/>
<dbReference type="InterPro" id="IPR046748">
    <property type="entry name" value="HipA_2"/>
</dbReference>
<evidence type="ECO:0000313" key="3">
    <source>
        <dbReference type="Proteomes" id="UP000050511"/>
    </source>
</evidence>
<comment type="caution">
    <text evidence="2">The sequence shown here is derived from an EMBL/GenBank/DDBJ whole genome shotgun (WGS) entry which is preliminary data.</text>
</comment>
<evidence type="ECO:0000259" key="1">
    <source>
        <dbReference type="Pfam" id="PF20613"/>
    </source>
</evidence>
<reference evidence="2 3" key="1">
    <citation type="submission" date="2015-10" db="EMBL/GenBank/DDBJ databases">
        <title>Resequencing of Lactobacillus plantarum WJL strain genome.</title>
        <authorList>
            <person name="Martino M.E."/>
        </authorList>
    </citation>
    <scope>NUCLEOTIDE SEQUENCE [LARGE SCALE GENOMIC DNA]</scope>
    <source>
        <strain evidence="2 3">WJL</strain>
    </source>
</reference>
<dbReference type="AlphaFoldDB" id="A0A837P5X0"/>
<organism evidence="2 3">
    <name type="scientific">Lactiplantibacillus plantarum WJL</name>
    <dbReference type="NCBI Taxonomy" id="1350466"/>
    <lineage>
        <taxon>Bacteria</taxon>
        <taxon>Bacillati</taxon>
        <taxon>Bacillota</taxon>
        <taxon>Bacilli</taxon>
        <taxon>Lactobacillales</taxon>
        <taxon>Lactobacillaceae</taxon>
        <taxon>Lactiplantibacillus</taxon>
    </lineage>
</organism>
<sequence>MTVIEKADVDQINNALNPQAGKSKPIAVLASNNKRYLLKKQLVDRPNKPTLNEDSVFMQELLVYQLAVYLGIPVPGFAILNIEEEFINENRDYLFAQHLKPGLYFGTEMLPNVENNLVDNYIQEINNGKPYIIKSWNTYFQNVINADMYADIIALDCFTLNGDRFTNGGNLLVASNNQRERKVYAIDFGHCFFSPCWDSEKISRFHRLLDAKDSANCLIFSNTMVDKLLSISAYYRPAQGFGQIFRAMESNITFTNGNPFNEIVNKIAGIPDNTLLNMLQSIPSEWVVGSEMQINLYLRFLSRQKLLVQSMLNRMNTFGAFSNSLGGNLQWQTDTVSGMQL</sequence>
<dbReference type="Proteomes" id="UP000050511">
    <property type="component" value="Unassembled WGS sequence"/>
</dbReference>
<dbReference type="EMBL" id="LKLZ01000009">
    <property type="protein sequence ID" value="KPN42306.1"/>
    <property type="molecule type" value="Genomic_DNA"/>
</dbReference>
<evidence type="ECO:0000313" key="2">
    <source>
        <dbReference type="EMBL" id="KPN42306.1"/>
    </source>
</evidence>
<feature type="domain" description="HipA-like kinase" evidence="1">
    <location>
        <begin position="20"/>
        <end position="200"/>
    </location>
</feature>
<protein>
    <recommendedName>
        <fullName evidence="1">HipA-like kinase domain-containing protein</fullName>
    </recommendedName>
</protein>
<gene>
    <name evidence="2" type="ORF">WJL_2246</name>
</gene>
<dbReference type="Pfam" id="PF20613">
    <property type="entry name" value="HipA_2"/>
    <property type="match status" value="1"/>
</dbReference>
<accession>A0A837P5X0</accession>
<dbReference type="RefSeq" id="WP_022638130.1">
    <property type="nucleotide sequence ID" value="NZ_AUTE01000008.1"/>
</dbReference>
<name>A0A837P5X0_LACPN</name>